<feature type="compositionally biased region" description="Low complexity" evidence="1">
    <location>
        <begin position="63"/>
        <end position="72"/>
    </location>
</feature>
<dbReference type="Proteomes" id="UP001331515">
    <property type="component" value="Unassembled WGS sequence"/>
</dbReference>
<evidence type="ECO:0000256" key="1">
    <source>
        <dbReference type="SAM" id="MobiDB-lite"/>
    </source>
</evidence>
<feature type="compositionally biased region" description="Basic residues" evidence="1">
    <location>
        <begin position="101"/>
        <end position="112"/>
    </location>
</feature>
<keyword evidence="3" id="KW-1185">Reference proteome</keyword>
<gene>
    <name evidence="2" type="ORF">CgunFtcFv8_015079</name>
</gene>
<evidence type="ECO:0000313" key="2">
    <source>
        <dbReference type="EMBL" id="KAK5934708.1"/>
    </source>
</evidence>
<feature type="compositionally biased region" description="Basic and acidic residues" evidence="1">
    <location>
        <begin position="51"/>
        <end position="62"/>
    </location>
</feature>
<reference evidence="2 3" key="1">
    <citation type="journal article" date="2023" name="Mol. Biol. Evol.">
        <title>Genomics of Secondarily Temperate Adaptation in the Only Non-Antarctic Icefish.</title>
        <authorList>
            <person name="Rivera-Colon A.G."/>
            <person name="Rayamajhi N."/>
            <person name="Minhas B.F."/>
            <person name="Madrigal G."/>
            <person name="Bilyk K.T."/>
            <person name="Yoon V."/>
            <person name="Hune M."/>
            <person name="Gregory S."/>
            <person name="Cheng C.H.C."/>
            <person name="Catchen J.M."/>
        </authorList>
    </citation>
    <scope>NUCLEOTIDE SEQUENCE [LARGE SCALE GENOMIC DNA]</scope>
    <source>
        <tissue evidence="2">White muscle</tissue>
    </source>
</reference>
<dbReference type="EMBL" id="JAURVH010001514">
    <property type="protein sequence ID" value="KAK5934708.1"/>
    <property type="molecule type" value="Genomic_DNA"/>
</dbReference>
<accession>A0AAN8EKV8</accession>
<name>A0AAN8EKV8_CHAGU</name>
<feature type="region of interest" description="Disordered" evidence="1">
    <location>
        <begin position="29"/>
        <end position="121"/>
    </location>
</feature>
<proteinExistence type="predicted"/>
<dbReference type="AlphaFoldDB" id="A0AAN8EKV8"/>
<evidence type="ECO:0000313" key="3">
    <source>
        <dbReference type="Proteomes" id="UP001331515"/>
    </source>
</evidence>
<sequence length="121" mass="13344">MNPPCWPSSTLEPTYGKVWTFIHAPGERESNSSVCVSGAGRDAAATEEEDQNTKRFSYDLRSSRQSPRTQSPDGIQDNSPSAGQKEAHVFPDPGMCSGTTRRNRKCLRHRTRTHDGGMCTS</sequence>
<protein>
    <submittedName>
        <fullName evidence="2">Uncharacterized protein</fullName>
    </submittedName>
</protein>
<organism evidence="2 3">
    <name type="scientific">Champsocephalus gunnari</name>
    <name type="common">Mackerel icefish</name>
    <dbReference type="NCBI Taxonomy" id="52237"/>
    <lineage>
        <taxon>Eukaryota</taxon>
        <taxon>Metazoa</taxon>
        <taxon>Chordata</taxon>
        <taxon>Craniata</taxon>
        <taxon>Vertebrata</taxon>
        <taxon>Euteleostomi</taxon>
        <taxon>Actinopterygii</taxon>
        <taxon>Neopterygii</taxon>
        <taxon>Teleostei</taxon>
        <taxon>Neoteleostei</taxon>
        <taxon>Acanthomorphata</taxon>
        <taxon>Eupercaria</taxon>
        <taxon>Perciformes</taxon>
        <taxon>Notothenioidei</taxon>
        <taxon>Channichthyidae</taxon>
        <taxon>Champsocephalus</taxon>
    </lineage>
</organism>
<comment type="caution">
    <text evidence="2">The sequence shown here is derived from an EMBL/GenBank/DDBJ whole genome shotgun (WGS) entry which is preliminary data.</text>
</comment>